<dbReference type="STRING" id="51670.SAMN04488557_3318"/>
<evidence type="ECO:0008006" key="4">
    <source>
        <dbReference type="Google" id="ProtNLM"/>
    </source>
</evidence>
<organism evidence="2 3">
    <name type="scientific">Hyphomicrobium facile</name>
    <dbReference type="NCBI Taxonomy" id="51670"/>
    <lineage>
        <taxon>Bacteria</taxon>
        <taxon>Pseudomonadati</taxon>
        <taxon>Pseudomonadota</taxon>
        <taxon>Alphaproteobacteria</taxon>
        <taxon>Hyphomicrobiales</taxon>
        <taxon>Hyphomicrobiaceae</taxon>
        <taxon>Hyphomicrobium</taxon>
    </lineage>
</organism>
<keyword evidence="1" id="KW-1133">Transmembrane helix</keyword>
<dbReference type="EMBL" id="FPCH01000003">
    <property type="protein sequence ID" value="SFV37745.1"/>
    <property type="molecule type" value="Genomic_DNA"/>
</dbReference>
<keyword evidence="1" id="KW-0472">Membrane</keyword>
<dbReference type="RefSeq" id="WP_092868804.1">
    <property type="nucleotide sequence ID" value="NZ_FPCH01000003.1"/>
</dbReference>
<sequence>MALEELSGDAAGENVNRESTSYHAVKTREKLIGVYVGILAVVLALCSLGDSNSQQDATQHNIAAANVWSFFQAKNARRQSLRLHADEFDVMLKSTPAMPDDAQKYIEAKIADYKLQDKLLTSDPERGEGLDELFAKGKALEASRDEALKRGPYFDYGQALLQIAIVLASVALISGGNFLLFASFVLGGFGAVLTIGGFTLLVPLPGFLS</sequence>
<protein>
    <recommendedName>
        <fullName evidence="4">DUF4337 domain-containing protein</fullName>
    </recommendedName>
</protein>
<evidence type="ECO:0000313" key="2">
    <source>
        <dbReference type="EMBL" id="SFV37745.1"/>
    </source>
</evidence>
<evidence type="ECO:0000256" key="1">
    <source>
        <dbReference type="SAM" id="Phobius"/>
    </source>
</evidence>
<dbReference type="OrthoDB" id="7992954at2"/>
<dbReference type="Proteomes" id="UP000199423">
    <property type="component" value="Unassembled WGS sequence"/>
</dbReference>
<dbReference type="InterPro" id="IPR025570">
    <property type="entry name" value="DUF4337"/>
</dbReference>
<dbReference type="AlphaFoldDB" id="A0A1I7NSZ8"/>
<feature type="transmembrane region" description="Helical" evidence="1">
    <location>
        <begin position="153"/>
        <end position="173"/>
    </location>
</feature>
<reference evidence="3" key="1">
    <citation type="submission" date="2016-10" db="EMBL/GenBank/DDBJ databases">
        <authorList>
            <person name="Varghese N."/>
            <person name="Submissions S."/>
        </authorList>
    </citation>
    <scope>NUCLEOTIDE SEQUENCE [LARGE SCALE GENOMIC DNA]</scope>
    <source>
        <strain evidence="3">DSM 1565</strain>
    </source>
</reference>
<feature type="transmembrane region" description="Helical" evidence="1">
    <location>
        <begin position="179"/>
        <end position="204"/>
    </location>
</feature>
<evidence type="ECO:0000313" key="3">
    <source>
        <dbReference type="Proteomes" id="UP000199423"/>
    </source>
</evidence>
<name>A0A1I7NSZ8_9HYPH</name>
<proteinExistence type="predicted"/>
<keyword evidence="1" id="KW-0812">Transmembrane</keyword>
<gene>
    <name evidence="2" type="ORF">SAMN04488557_3318</name>
</gene>
<accession>A0A1I7NSZ8</accession>
<keyword evidence="3" id="KW-1185">Reference proteome</keyword>
<dbReference type="Pfam" id="PF14235">
    <property type="entry name" value="DUF4337"/>
    <property type="match status" value="1"/>
</dbReference>
<feature type="transmembrane region" description="Helical" evidence="1">
    <location>
        <begin position="31"/>
        <end position="49"/>
    </location>
</feature>